<dbReference type="Proteomes" id="UP000565205">
    <property type="component" value="Unassembled WGS sequence"/>
</dbReference>
<dbReference type="InterPro" id="IPR008807">
    <property type="entry name" value="ROS_MUCR"/>
</dbReference>
<evidence type="ECO:0000256" key="2">
    <source>
        <dbReference type="SAM" id="MobiDB-lite"/>
    </source>
</evidence>
<dbReference type="EMBL" id="JABXXQ010000669">
    <property type="protein sequence ID" value="NVN32146.1"/>
    <property type="molecule type" value="Genomic_DNA"/>
</dbReference>
<comment type="caution">
    <text evidence="3">The sequence shown here is derived from an EMBL/GenBank/DDBJ whole genome shotgun (WGS) entry which is preliminary data.</text>
</comment>
<evidence type="ECO:0000313" key="4">
    <source>
        <dbReference type="Proteomes" id="UP000565205"/>
    </source>
</evidence>
<proteinExistence type="inferred from homology"/>
<gene>
    <name evidence="3" type="ORF">HUK83_17625</name>
</gene>
<sequence length="153" mass="16922">MTEDINKNDLLALTAQIVSAHLSNNAIEPSRVTALITEVYQSLRSLGEPAPEPAPAPVPAVPIKKSVFPDYLICLEDGKKLKMLKRHLMTTYDLTPDAYRQKWGLPSDYPMVAPNYAAHRSSLARKIGLGRRQPVQSEPAPARRGRRAKAPVE</sequence>
<accession>A0A850NWN9</accession>
<dbReference type="RefSeq" id="WP_176626875.1">
    <property type="nucleotide sequence ID" value="NZ_JABXXQ010000669.1"/>
</dbReference>
<feature type="compositionally biased region" description="Basic residues" evidence="2">
    <location>
        <begin position="143"/>
        <end position="153"/>
    </location>
</feature>
<dbReference type="GO" id="GO:0006355">
    <property type="term" value="P:regulation of DNA-templated transcription"/>
    <property type="evidence" value="ECO:0007669"/>
    <property type="project" value="InterPro"/>
</dbReference>
<evidence type="ECO:0000256" key="1">
    <source>
        <dbReference type="ARBA" id="ARBA00007031"/>
    </source>
</evidence>
<comment type="similarity">
    <text evidence="1">Belongs to the ros/MucR family.</text>
</comment>
<name>A0A850NWN9_9PROT</name>
<protein>
    <submittedName>
        <fullName evidence="3">MucR family transcriptional regulator</fullName>
    </submittedName>
</protein>
<dbReference type="InterPro" id="IPR041920">
    <property type="entry name" value="ROS/MUCR_sf"/>
</dbReference>
<dbReference type="GO" id="GO:0008270">
    <property type="term" value="F:zinc ion binding"/>
    <property type="evidence" value="ECO:0007669"/>
    <property type="project" value="InterPro"/>
</dbReference>
<evidence type="ECO:0000313" key="3">
    <source>
        <dbReference type="EMBL" id="NVN32146.1"/>
    </source>
</evidence>
<dbReference type="Gene3D" id="1.10.10.1550">
    <property type="entry name" value="ROS/MUCR transcriptional regulator protein"/>
    <property type="match status" value="1"/>
</dbReference>
<reference evidence="3 4" key="1">
    <citation type="submission" date="2020-06" db="EMBL/GenBank/DDBJ databases">
        <title>Description of novel acetic acid bacteria.</title>
        <authorList>
            <person name="Sombolestani A."/>
        </authorList>
    </citation>
    <scope>NUCLEOTIDE SEQUENCE [LARGE SCALE GENOMIC DNA]</scope>
    <source>
        <strain evidence="3 4">LMG 26838</strain>
    </source>
</reference>
<dbReference type="GO" id="GO:0003677">
    <property type="term" value="F:DNA binding"/>
    <property type="evidence" value="ECO:0007669"/>
    <property type="project" value="InterPro"/>
</dbReference>
<feature type="non-terminal residue" evidence="3">
    <location>
        <position position="153"/>
    </location>
</feature>
<dbReference type="Pfam" id="PF05443">
    <property type="entry name" value="ROS_MUCR"/>
    <property type="match status" value="1"/>
</dbReference>
<organism evidence="3 4">
    <name type="scientific">Endobacter medicaginis</name>
    <dbReference type="NCBI Taxonomy" id="1181271"/>
    <lineage>
        <taxon>Bacteria</taxon>
        <taxon>Pseudomonadati</taxon>
        <taxon>Pseudomonadota</taxon>
        <taxon>Alphaproteobacteria</taxon>
        <taxon>Acetobacterales</taxon>
        <taxon>Acetobacteraceae</taxon>
        <taxon>Endobacter</taxon>
    </lineage>
</organism>
<dbReference type="AlphaFoldDB" id="A0A850NWN9"/>
<feature type="region of interest" description="Disordered" evidence="2">
    <location>
        <begin position="125"/>
        <end position="153"/>
    </location>
</feature>